<feature type="domain" description="Gingipain" evidence="3">
    <location>
        <begin position="393"/>
        <end position="753"/>
    </location>
</feature>
<dbReference type="SUPFAM" id="SSF52129">
    <property type="entry name" value="Caspase-like"/>
    <property type="match status" value="1"/>
</dbReference>
<dbReference type="InterPro" id="IPR029031">
    <property type="entry name" value="Gingipain_N_sf"/>
</dbReference>
<sequence length="1113" mass="123782">MRRYHFLSVILLFATAMMASGQPTAKESVLKDGLWLKIPIQNEGVYKIGKSWLSAAGIDANSLDPRRLAVYGKPSGMLPQENSADREWGLTECAVLVTGQNDASFDDNDALYFYAQSANAVKRRADGFLYRETNLYETTNYYFLTIKDSPGKRINDATDTEDGPILNEYRAFASHEYERMKPVVDSGRNWYGEDFRDTESFTHNFTTPDKIPNSEIQVWAKLLKRTNDEMLANISVNGSLAGTVEVQYHRPCQYCATGAEGEGTFAVSPGGNNISVNVSTQKGIGHIDHISTNYKATAVKHSGELSLHFDAQGGNRTVFVSQAKAGDHVWDITDKGQAEKITYTSTENGIKFPADLSENNTYLVFSESDVTNAPSPATATNQNLLGELSPELVIISHPDFMAQAQRLASMRSAKLNVKVVTPEQVYNEFSAGKQDPTAIRDYMRYLYEAGGQKLKYLLLFGKASYDYRNLKDAGKHFVPTYESRNSVHPVFSYSSDDYFGILGPDEGDWIEDYNDDEDMEIAVGRIPVATLEQAKSLVDKLEKYPNQTGEWRRRVAIIADDGDGGIHMAAAEKVEDIVNQEAPDLKVEKLYIDAFEQITGQSEIVAPNANKRLDELVNEGCFLIDYIGHGREDILAHERILTEEQIQSWKNPDYPAIFATATCQFGRHDNPSVTSGAEKILFRENGGGIALITTSRPVYSDGNEEINKALFQALAQAQNGATLGDIFKRTKNEALFGPKNRNFILLGDPSMELFPDYAEVAIDEINGIPNGQDIELGAMSAVNVKGHINQSGTLASGFSGTLRVEVLDKPVTAKTKGDENQPFQYRKENVIFRGTASVKDGRFESDFIVPKNIDYRIEKGTMRFFAENETGKEAKGAFREFKIGGTSENPVSDNNPPTIEVFLNDRNFKAGDYVFPDADILAYLSDENGISISRANVGQEMSIILDDTVTIPATPYYTANLDTHQSGMLRYPSKGLKKGPHSLKIRAWDNLNNFSEVETHFFVSDRPSLKLENVTVFPNPIQDYGQIRFNHNREDDDFTILVRLMNLTGQTVFSKNVDYPETNGDTAEFDWLSSAEETTALPGPGLYILRLSVSSKLDGSTAKYSTRVLLIKR</sequence>
<dbReference type="AlphaFoldDB" id="A0AAU9CGG5"/>
<dbReference type="GO" id="GO:0006508">
    <property type="term" value="P:proteolysis"/>
    <property type="evidence" value="ECO:0007669"/>
    <property type="project" value="InterPro"/>
</dbReference>
<dbReference type="Pfam" id="PF01364">
    <property type="entry name" value="Peptidase_C25"/>
    <property type="match status" value="1"/>
</dbReference>
<proteinExistence type="predicted"/>
<dbReference type="Gene3D" id="3.40.50.10390">
    <property type="entry name" value="Gingipain r, domain 1"/>
    <property type="match status" value="1"/>
</dbReference>
<dbReference type="Proteomes" id="UP001348817">
    <property type="component" value="Chromosome"/>
</dbReference>
<keyword evidence="1 2" id="KW-0732">Signal</keyword>
<organism evidence="4 5">
    <name type="scientific">Fulvitalea axinellae</name>
    <dbReference type="NCBI Taxonomy" id="1182444"/>
    <lineage>
        <taxon>Bacteria</taxon>
        <taxon>Pseudomonadati</taxon>
        <taxon>Bacteroidota</taxon>
        <taxon>Cytophagia</taxon>
        <taxon>Cytophagales</taxon>
        <taxon>Persicobacteraceae</taxon>
        <taxon>Fulvitalea</taxon>
    </lineage>
</organism>
<evidence type="ECO:0000256" key="1">
    <source>
        <dbReference type="ARBA" id="ARBA00022729"/>
    </source>
</evidence>
<evidence type="ECO:0000259" key="3">
    <source>
        <dbReference type="Pfam" id="PF01364"/>
    </source>
</evidence>
<dbReference type="NCBIfam" id="NF033707">
    <property type="entry name" value="T9SS_sortase"/>
    <property type="match status" value="1"/>
</dbReference>
<dbReference type="GO" id="GO:0008234">
    <property type="term" value="F:cysteine-type peptidase activity"/>
    <property type="evidence" value="ECO:0007669"/>
    <property type="project" value="InterPro"/>
</dbReference>
<reference evidence="4 5" key="1">
    <citation type="submission" date="2021-12" db="EMBL/GenBank/DDBJ databases">
        <title>Genome sequencing of bacteria with rrn-lacking chromosome and rrn-plasmid.</title>
        <authorList>
            <person name="Anda M."/>
            <person name="Iwasaki W."/>
        </authorList>
    </citation>
    <scope>NUCLEOTIDE SEQUENCE [LARGE SCALE GENOMIC DNA]</scope>
    <source>
        <strain evidence="4 5">DSM 100852</strain>
    </source>
</reference>
<keyword evidence="5" id="KW-1185">Reference proteome</keyword>
<dbReference type="Gene3D" id="3.40.50.1460">
    <property type="match status" value="1"/>
</dbReference>
<feature type="signal peptide" evidence="2">
    <location>
        <begin position="1"/>
        <end position="19"/>
    </location>
</feature>
<protein>
    <submittedName>
        <fullName evidence="4">Peptidase C25</fullName>
    </submittedName>
</protein>
<evidence type="ECO:0000256" key="2">
    <source>
        <dbReference type="SAM" id="SignalP"/>
    </source>
</evidence>
<dbReference type="EMBL" id="AP025314">
    <property type="protein sequence ID" value="BDD07861.1"/>
    <property type="molecule type" value="Genomic_DNA"/>
</dbReference>
<accession>A0AAU9CGG5</accession>
<dbReference type="CDD" id="cd02258">
    <property type="entry name" value="Peptidase_C25_N"/>
    <property type="match status" value="1"/>
</dbReference>
<name>A0AAU9CGG5_9BACT</name>
<feature type="chain" id="PRO_5043863170" evidence="2">
    <location>
        <begin position="20"/>
        <end position="1113"/>
    </location>
</feature>
<gene>
    <name evidence="4" type="primary">porU</name>
    <name evidence="4" type="ORF">FUAX_02930</name>
</gene>
<dbReference type="KEGG" id="fax:FUAX_02930"/>
<evidence type="ECO:0000313" key="4">
    <source>
        <dbReference type="EMBL" id="BDD07861.1"/>
    </source>
</evidence>
<dbReference type="InterPro" id="IPR001769">
    <property type="entry name" value="Gingipain"/>
</dbReference>
<dbReference type="RefSeq" id="WP_338393160.1">
    <property type="nucleotide sequence ID" value="NZ_AP025314.1"/>
</dbReference>
<evidence type="ECO:0000313" key="5">
    <source>
        <dbReference type="Proteomes" id="UP001348817"/>
    </source>
</evidence>
<dbReference type="InterPro" id="IPR029030">
    <property type="entry name" value="Caspase-like_dom_sf"/>
</dbReference>